<accession>A0A0S4LFK9</accession>
<dbReference type="STRING" id="1742973.COMA2_20243"/>
<dbReference type="AlphaFoldDB" id="A0A0S4LFK9"/>
<gene>
    <name evidence="2" type="ORF">COMA2_20243</name>
</gene>
<evidence type="ECO:0000313" key="2">
    <source>
        <dbReference type="EMBL" id="CUS35384.1"/>
    </source>
</evidence>
<evidence type="ECO:0000256" key="1">
    <source>
        <dbReference type="SAM" id="MobiDB-lite"/>
    </source>
</evidence>
<feature type="compositionally biased region" description="Polar residues" evidence="1">
    <location>
        <begin position="113"/>
        <end position="123"/>
    </location>
</feature>
<dbReference type="Proteomes" id="UP000198736">
    <property type="component" value="Unassembled WGS sequence"/>
</dbReference>
<proteinExistence type="predicted"/>
<keyword evidence="3" id="KW-1185">Reference proteome</keyword>
<dbReference type="EMBL" id="CZPZ01000012">
    <property type="protein sequence ID" value="CUS35384.1"/>
    <property type="molecule type" value="Genomic_DNA"/>
</dbReference>
<protein>
    <submittedName>
        <fullName evidence="2">Uncharacterized protein</fullName>
    </submittedName>
</protein>
<evidence type="ECO:0000313" key="3">
    <source>
        <dbReference type="Proteomes" id="UP000198736"/>
    </source>
</evidence>
<sequence>MTLVNCHAFTARRSITQVVLTLISQHKGMRDSYVGALQDQSVVPLLVKALEDDHAYVRSCAALGDSGDSSARTTEDRHGTGLGSNREKPGQGSAGTDAGMTILRLAARPIPAPTQSRQFQAGS</sequence>
<dbReference type="Gene3D" id="1.25.10.10">
    <property type="entry name" value="Leucine-rich Repeat Variant"/>
    <property type="match status" value="1"/>
</dbReference>
<feature type="region of interest" description="Disordered" evidence="1">
    <location>
        <begin position="63"/>
        <end position="123"/>
    </location>
</feature>
<name>A0A0S4LFK9_9BACT</name>
<dbReference type="InterPro" id="IPR011989">
    <property type="entry name" value="ARM-like"/>
</dbReference>
<organism evidence="2 3">
    <name type="scientific">Candidatus Nitrospira nitrificans</name>
    <dbReference type="NCBI Taxonomy" id="1742973"/>
    <lineage>
        <taxon>Bacteria</taxon>
        <taxon>Pseudomonadati</taxon>
        <taxon>Nitrospirota</taxon>
        <taxon>Nitrospiria</taxon>
        <taxon>Nitrospirales</taxon>
        <taxon>Nitrospiraceae</taxon>
        <taxon>Nitrospira</taxon>
    </lineage>
</organism>
<reference evidence="3" key="1">
    <citation type="submission" date="2015-10" db="EMBL/GenBank/DDBJ databases">
        <authorList>
            <person name="Luecker S."/>
            <person name="Luecker S."/>
        </authorList>
    </citation>
    <scope>NUCLEOTIDE SEQUENCE [LARGE SCALE GENOMIC DNA]</scope>
</reference>
<feature type="compositionally biased region" description="Basic and acidic residues" evidence="1">
    <location>
        <begin position="73"/>
        <end position="89"/>
    </location>
</feature>